<dbReference type="Gene3D" id="3.20.20.100">
    <property type="entry name" value="NADP-dependent oxidoreductase domain"/>
    <property type="match status" value="2"/>
</dbReference>
<dbReference type="InterPro" id="IPR018170">
    <property type="entry name" value="Aldo/ket_reductase_CS"/>
</dbReference>
<name>A0A3R7H2S8_9STRA</name>
<dbReference type="PANTHER" id="PTHR43827:SF13">
    <property type="entry name" value="ALDO_KETO REDUCTASE FAMILY PROTEIN"/>
    <property type="match status" value="1"/>
</dbReference>
<dbReference type="EMBL" id="MBAD02001748">
    <property type="protein sequence ID" value="RLN52098.1"/>
    <property type="molecule type" value="Genomic_DNA"/>
</dbReference>
<evidence type="ECO:0000256" key="2">
    <source>
        <dbReference type="ARBA" id="ARBA00023002"/>
    </source>
</evidence>
<dbReference type="AlphaFoldDB" id="A0A3R7H2S8"/>
<gene>
    <name evidence="4" type="ORF">BBJ29_001626</name>
</gene>
<evidence type="ECO:0000313" key="5">
    <source>
        <dbReference type="Proteomes" id="UP000284657"/>
    </source>
</evidence>
<protein>
    <recommendedName>
        <fullName evidence="3">NADP-dependent oxidoreductase domain-containing protein</fullName>
    </recommendedName>
</protein>
<keyword evidence="2" id="KW-0560">Oxidoreductase</keyword>
<reference evidence="4 5" key="1">
    <citation type="submission" date="2018-07" db="EMBL/GenBank/DDBJ databases">
        <title>Genome sequencing of oomycete isolates from Chile give support for New Zealand origin for Phytophthora kernoviae and make available the first Nothophytophthora sp. genome.</title>
        <authorList>
            <person name="Studholme D.J."/>
            <person name="Sanfuentes E."/>
            <person name="Panda P."/>
            <person name="Hill R."/>
            <person name="Sambles C."/>
            <person name="Grant M."/>
            <person name="Williams N.M."/>
            <person name="Mcdougal R.L."/>
        </authorList>
    </citation>
    <scope>NUCLEOTIDE SEQUENCE [LARGE SCALE GENOMIC DNA]</scope>
    <source>
        <strain evidence="4">Chile7</strain>
    </source>
</reference>
<dbReference type="SUPFAM" id="SSF51430">
    <property type="entry name" value="NAD(P)-linked oxidoreductase"/>
    <property type="match status" value="2"/>
</dbReference>
<dbReference type="InterPro" id="IPR020471">
    <property type="entry name" value="AKR"/>
</dbReference>
<dbReference type="PANTHER" id="PTHR43827">
    <property type="entry name" value="2,5-DIKETO-D-GLUCONIC ACID REDUCTASE"/>
    <property type="match status" value="1"/>
</dbReference>
<dbReference type="Proteomes" id="UP000284657">
    <property type="component" value="Unassembled WGS sequence"/>
</dbReference>
<feature type="domain" description="NADP-dependent oxidoreductase" evidence="3">
    <location>
        <begin position="347"/>
        <end position="579"/>
    </location>
</feature>
<evidence type="ECO:0000256" key="1">
    <source>
        <dbReference type="ARBA" id="ARBA00007905"/>
    </source>
</evidence>
<organism evidence="4 5">
    <name type="scientific">Phytophthora kernoviae</name>
    <dbReference type="NCBI Taxonomy" id="325452"/>
    <lineage>
        <taxon>Eukaryota</taxon>
        <taxon>Sar</taxon>
        <taxon>Stramenopiles</taxon>
        <taxon>Oomycota</taxon>
        <taxon>Peronosporomycetes</taxon>
        <taxon>Peronosporales</taxon>
        <taxon>Peronosporaceae</taxon>
        <taxon>Phytophthora</taxon>
    </lineage>
</organism>
<sequence>MSADIPTKTLPSGAKIPVVGLGVYLSEPGAETYNAVLSALQLGYRHIDTAQYYQNEADVGRAVKDSGIPREEIFVTSKLFVQSWGYERALAATKASNDKLGLGYIDLFLLHAPGDASTRGKTWRALEELREQGILKDIGVSNFGEAHLDKLTTTAKVKPAVNQVELHPWLMRPTLVKYCKENGIHLEAYSPLAKAGKLTDSTLLEIANEVGATPAQVLVAFSLANDFITLPKSVNPDRQKANLDAAKITLTPEQIEKLVVLDEYLVTGWDPIKEHAVSINRKPSSLPSDAIPRICHSSIFRLHHKHPKLPSSCRPQAMNVDIPTKTLPSGAKIPAVGLGVYRSEPGAETYNAVLSALKLGYRHVDTAQYYENEADVGRAIRDSGISREDIFVTTKLFIINFGYDKALATTRESNAKLGLGYIDLYLMHAPGDAATRDETWRAIEELHNEGILKNIGVSNFGEAHLEKLLKTAMVKPAVNQIELHPWLMRPALVKYCQDNDILIMAHSPLAKVKKLDDPTLLEIANDVGATPAQVLVAFSLANGFVTLPKSVNTERQKSNLDAAKIKLSSVQIAKLAALDEYMTTAWDPIKDHAV</sequence>
<accession>A0A3R7H2S8</accession>
<dbReference type="Pfam" id="PF00248">
    <property type="entry name" value="Aldo_ket_red"/>
    <property type="match status" value="2"/>
</dbReference>
<comment type="similarity">
    <text evidence="1">Belongs to the aldo/keto reductase family.</text>
</comment>
<comment type="caution">
    <text evidence="4">The sequence shown here is derived from an EMBL/GenBank/DDBJ whole genome shotgun (WGS) entry which is preliminary data.</text>
</comment>
<dbReference type="GO" id="GO:0016491">
    <property type="term" value="F:oxidoreductase activity"/>
    <property type="evidence" value="ECO:0007669"/>
    <property type="project" value="UniProtKB-KW"/>
</dbReference>
<proteinExistence type="inferred from homology"/>
<evidence type="ECO:0000259" key="3">
    <source>
        <dbReference type="Pfam" id="PF00248"/>
    </source>
</evidence>
<dbReference type="InterPro" id="IPR036812">
    <property type="entry name" value="NAD(P)_OxRdtase_dom_sf"/>
</dbReference>
<dbReference type="InterPro" id="IPR023210">
    <property type="entry name" value="NADP_OxRdtase_dom"/>
</dbReference>
<dbReference type="CDD" id="cd19071">
    <property type="entry name" value="AKR_AKR1-5-like"/>
    <property type="match status" value="2"/>
</dbReference>
<dbReference type="FunFam" id="3.20.20.100:FF:000015">
    <property type="entry name" value="Oxidoreductase, aldo/keto reductase family"/>
    <property type="match status" value="2"/>
</dbReference>
<evidence type="ECO:0000313" key="4">
    <source>
        <dbReference type="EMBL" id="RLN52098.1"/>
    </source>
</evidence>
<dbReference type="PROSITE" id="PS00063">
    <property type="entry name" value="ALDOKETO_REDUCTASE_3"/>
    <property type="match status" value="2"/>
</dbReference>
<feature type="domain" description="NADP-dependent oxidoreductase" evidence="3">
    <location>
        <begin position="30"/>
        <end position="259"/>
    </location>
</feature>
<dbReference type="PRINTS" id="PR00069">
    <property type="entry name" value="ALDKETRDTASE"/>
</dbReference>
<dbReference type="PROSITE" id="PS00798">
    <property type="entry name" value="ALDOKETO_REDUCTASE_1"/>
    <property type="match status" value="2"/>
</dbReference>